<gene>
    <name evidence="7" type="ORF">MKW94_021947</name>
</gene>
<sequence>MVTIKKERKPDHGRRKIDIKKIQNKQSLQVTFSKRKGGLFKKASELSVLCGAQVALILFSPAGKPFSCGHPTPDHIIDRFLNNNNTGDTDDLSKINEGDELYLCQQRYLEVEKELDAEKNIGDILETMVNCNLGDNPDDRYWWDTYIDGLSLEELKKMRSDMEQFQEIVAKRCYEVMSNVASSARLMTASDSDANTVGADDAFDFGLDGQLSKAASSLIHQG</sequence>
<feature type="domain" description="MADS-box" evidence="6">
    <location>
        <begin position="12"/>
        <end position="72"/>
    </location>
</feature>
<dbReference type="PRINTS" id="PR00404">
    <property type="entry name" value="MADSDOMAIN"/>
</dbReference>
<dbReference type="FunFam" id="3.40.1810.10:FF:000006">
    <property type="entry name" value="Agamous-like MADS-box protein AGL62"/>
    <property type="match status" value="1"/>
</dbReference>
<dbReference type="GO" id="GO:0045944">
    <property type="term" value="P:positive regulation of transcription by RNA polymerase II"/>
    <property type="evidence" value="ECO:0007669"/>
    <property type="project" value="InterPro"/>
</dbReference>
<dbReference type="InterPro" id="IPR002100">
    <property type="entry name" value="TF_MADSbox"/>
</dbReference>
<dbReference type="CDD" id="cd00265">
    <property type="entry name" value="MADS_MEF2_like"/>
    <property type="match status" value="1"/>
</dbReference>
<dbReference type="GO" id="GO:0000981">
    <property type="term" value="F:DNA-binding transcription factor activity, RNA polymerase II-specific"/>
    <property type="evidence" value="ECO:0007669"/>
    <property type="project" value="TreeGrafter"/>
</dbReference>
<dbReference type="GO" id="GO:0005634">
    <property type="term" value="C:nucleus"/>
    <property type="evidence" value="ECO:0007669"/>
    <property type="project" value="UniProtKB-SubCell"/>
</dbReference>
<evidence type="ECO:0000256" key="4">
    <source>
        <dbReference type="ARBA" id="ARBA00023163"/>
    </source>
</evidence>
<dbReference type="GO" id="GO:0046983">
    <property type="term" value="F:protein dimerization activity"/>
    <property type="evidence" value="ECO:0007669"/>
    <property type="project" value="InterPro"/>
</dbReference>
<keyword evidence="4" id="KW-0804">Transcription</keyword>
<dbReference type="SMART" id="SM00432">
    <property type="entry name" value="MADS"/>
    <property type="match status" value="1"/>
</dbReference>
<dbReference type="GO" id="GO:0000978">
    <property type="term" value="F:RNA polymerase II cis-regulatory region sequence-specific DNA binding"/>
    <property type="evidence" value="ECO:0007669"/>
    <property type="project" value="TreeGrafter"/>
</dbReference>
<dbReference type="AlphaFoldDB" id="A0AA41SE34"/>
<dbReference type="EMBL" id="JAJJMA010152928">
    <property type="protein sequence ID" value="MCL7035071.1"/>
    <property type="molecule type" value="Genomic_DNA"/>
</dbReference>
<dbReference type="InterPro" id="IPR033896">
    <property type="entry name" value="MEF2-like_N"/>
</dbReference>
<name>A0AA41SE34_PAPNU</name>
<organism evidence="7 8">
    <name type="scientific">Papaver nudicaule</name>
    <name type="common">Iceland poppy</name>
    <dbReference type="NCBI Taxonomy" id="74823"/>
    <lineage>
        <taxon>Eukaryota</taxon>
        <taxon>Viridiplantae</taxon>
        <taxon>Streptophyta</taxon>
        <taxon>Embryophyta</taxon>
        <taxon>Tracheophyta</taxon>
        <taxon>Spermatophyta</taxon>
        <taxon>Magnoliopsida</taxon>
        <taxon>Ranunculales</taxon>
        <taxon>Papaveraceae</taxon>
        <taxon>Papaveroideae</taxon>
        <taxon>Papaver</taxon>
    </lineage>
</organism>
<dbReference type="SUPFAM" id="SSF55455">
    <property type="entry name" value="SRF-like"/>
    <property type="match status" value="1"/>
</dbReference>
<evidence type="ECO:0000256" key="5">
    <source>
        <dbReference type="ARBA" id="ARBA00023242"/>
    </source>
</evidence>
<reference evidence="7" key="1">
    <citation type="submission" date="2022-03" db="EMBL/GenBank/DDBJ databases">
        <title>A functionally conserved STORR gene fusion in Papaver species that diverged 16.8 million years ago.</title>
        <authorList>
            <person name="Catania T."/>
        </authorList>
    </citation>
    <scope>NUCLEOTIDE SEQUENCE</scope>
    <source>
        <strain evidence="7">S-191538</strain>
    </source>
</reference>
<accession>A0AA41SE34</accession>
<dbReference type="PROSITE" id="PS50066">
    <property type="entry name" value="MADS_BOX_2"/>
    <property type="match status" value="1"/>
</dbReference>
<keyword evidence="2" id="KW-0805">Transcription regulation</keyword>
<dbReference type="Proteomes" id="UP001177140">
    <property type="component" value="Unassembled WGS sequence"/>
</dbReference>
<keyword evidence="3" id="KW-0238">DNA-binding</keyword>
<keyword evidence="5" id="KW-0539">Nucleus</keyword>
<protein>
    <recommendedName>
        <fullName evidence="6">MADS-box domain-containing protein</fullName>
    </recommendedName>
</protein>
<dbReference type="Pfam" id="PF00319">
    <property type="entry name" value="SRF-TF"/>
    <property type="match status" value="1"/>
</dbReference>
<evidence type="ECO:0000256" key="2">
    <source>
        <dbReference type="ARBA" id="ARBA00023015"/>
    </source>
</evidence>
<evidence type="ECO:0000313" key="8">
    <source>
        <dbReference type="Proteomes" id="UP001177140"/>
    </source>
</evidence>
<dbReference type="PANTHER" id="PTHR11945:SF629">
    <property type="entry name" value="OS02G0164450 PROTEIN"/>
    <property type="match status" value="1"/>
</dbReference>
<dbReference type="PANTHER" id="PTHR11945">
    <property type="entry name" value="MADS BOX PROTEIN"/>
    <property type="match status" value="1"/>
</dbReference>
<proteinExistence type="predicted"/>
<evidence type="ECO:0000313" key="7">
    <source>
        <dbReference type="EMBL" id="MCL7035071.1"/>
    </source>
</evidence>
<evidence type="ECO:0000256" key="1">
    <source>
        <dbReference type="ARBA" id="ARBA00004123"/>
    </source>
</evidence>
<keyword evidence="8" id="KW-1185">Reference proteome</keyword>
<evidence type="ECO:0000256" key="3">
    <source>
        <dbReference type="ARBA" id="ARBA00023125"/>
    </source>
</evidence>
<evidence type="ECO:0000259" key="6">
    <source>
        <dbReference type="PROSITE" id="PS50066"/>
    </source>
</evidence>
<dbReference type="InterPro" id="IPR036879">
    <property type="entry name" value="TF_MADSbox_sf"/>
</dbReference>
<dbReference type="Gene3D" id="3.40.1810.10">
    <property type="entry name" value="Transcription factor, MADS-box"/>
    <property type="match status" value="1"/>
</dbReference>
<comment type="caution">
    <text evidence="7">The sequence shown here is derived from an EMBL/GenBank/DDBJ whole genome shotgun (WGS) entry which is preliminary data.</text>
</comment>
<comment type="subcellular location">
    <subcellularLocation>
        <location evidence="1">Nucleus</location>
    </subcellularLocation>
</comment>